<gene>
    <name evidence="2" type="ORF">Cgig2_015560</name>
</gene>
<evidence type="ECO:0000256" key="1">
    <source>
        <dbReference type="SAM" id="SignalP"/>
    </source>
</evidence>
<organism evidence="2 3">
    <name type="scientific">Carnegiea gigantea</name>
    <dbReference type="NCBI Taxonomy" id="171969"/>
    <lineage>
        <taxon>Eukaryota</taxon>
        <taxon>Viridiplantae</taxon>
        <taxon>Streptophyta</taxon>
        <taxon>Embryophyta</taxon>
        <taxon>Tracheophyta</taxon>
        <taxon>Spermatophyta</taxon>
        <taxon>Magnoliopsida</taxon>
        <taxon>eudicotyledons</taxon>
        <taxon>Gunneridae</taxon>
        <taxon>Pentapetalae</taxon>
        <taxon>Caryophyllales</taxon>
        <taxon>Cactineae</taxon>
        <taxon>Cactaceae</taxon>
        <taxon>Cactoideae</taxon>
        <taxon>Echinocereeae</taxon>
        <taxon>Carnegiea</taxon>
    </lineage>
</organism>
<name>A0A9Q1K244_9CARY</name>
<feature type="signal peptide" evidence="1">
    <location>
        <begin position="1"/>
        <end position="18"/>
    </location>
</feature>
<accession>A0A9Q1K244</accession>
<protein>
    <submittedName>
        <fullName evidence="2">Uncharacterized protein</fullName>
    </submittedName>
</protein>
<dbReference type="AlphaFoldDB" id="A0A9Q1K244"/>
<evidence type="ECO:0000313" key="3">
    <source>
        <dbReference type="Proteomes" id="UP001153076"/>
    </source>
</evidence>
<dbReference type="EMBL" id="JAKOGI010000437">
    <property type="protein sequence ID" value="KAJ8435055.1"/>
    <property type="molecule type" value="Genomic_DNA"/>
</dbReference>
<keyword evidence="3" id="KW-1185">Reference proteome</keyword>
<dbReference type="Proteomes" id="UP001153076">
    <property type="component" value="Unassembled WGS sequence"/>
</dbReference>
<sequence>MLCSPSPFLCFGFSGVGAAAPVWAPDPRVCRLLGRPASFQTPPPQLVPLTLTHTPPQRIPLQGNSLQNWRFSINTIILPYDIEILDRQLQYLAERDWDYSLNQFYGLARLVENFALSWTECNGGYPSWHPMFMFDDDASASRVKAWLHHQVRCPPRQVVAIAS</sequence>
<reference evidence="2" key="1">
    <citation type="submission" date="2022-04" db="EMBL/GenBank/DDBJ databases">
        <title>Carnegiea gigantea Genome sequencing and assembly v2.</title>
        <authorList>
            <person name="Copetti D."/>
            <person name="Sanderson M.J."/>
            <person name="Burquez A."/>
            <person name="Wojciechowski M.F."/>
        </authorList>
    </citation>
    <scope>NUCLEOTIDE SEQUENCE</scope>
    <source>
        <strain evidence="2">SGP5-SGP5p</strain>
        <tissue evidence="2">Aerial part</tissue>
    </source>
</reference>
<feature type="chain" id="PRO_5040344805" evidence="1">
    <location>
        <begin position="19"/>
        <end position="163"/>
    </location>
</feature>
<dbReference type="OrthoDB" id="10644706at2759"/>
<proteinExistence type="predicted"/>
<keyword evidence="1" id="KW-0732">Signal</keyword>
<comment type="caution">
    <text evidence="2">The sequence shown here is derived from an EMBL/GenBank/DDBJ whole genome shotgun (WGS) entry which is preliminary data.</text>
</comment>
<evidence type="ECO:0000313" key="2">
    <source>
        <dbReference type="EMBL" id="KAJ8435055.1"/>
    </source>
</evidence>